<dbReference type="EMBL" id="FPBX01000079">
    <property type="protein sequence ID" value="SFV01467.1"/>
    <property type="molecule type" value="Genomic_DNA"/>
</dbReference>
<reference evidence="1 2" key="1">
    <citation type="submission" date="2016-10" db="EMBL/GenBank/DDBJ databases">
        <authorList>
            <person name="de Groot N.N."/>
        </authorList>
    </citation>
    <scope>NUCLEOTIDE SEQUENCE [LARGE SCALE GENOMIC DNA]</scope>
    <source>
        <strain evidence="1 2">R-24608</strain>
    </source>
</reference>
<organism evidence="1 2">
    <name type="scientific">Paenacidovorax caeni</name>
    <dbReference type="NCBI Taxonomy" id="343013"/>
    <lineage>
        <taxon>Bacteria</taxon>
        <taxon>Pseudomonadati</taxon>
        <taxon>Pseudomonadota</taxon>
        <taxon>Betaproteobacteria</taxon>
        <taxon>Burkholderiales</taxon>
        <taxon>Comamonadaceae</taxon>
        <taxon>Paenacidovorax</taxon>
    </lineage>
</organism>
<keyword evidence="2" id="KW-1185">Reference proteome</keyword>
<evidence type="ECO:0000313" key="1">
    <source>
        <dbReference type="EMBL" id="SFV01467.1"/>
    </source>
</evidence>
<accession>A0A1I7KVM8</accession>
<evidence type="ECO:0000313" key="2">
    <source>
        <dbReference type="Proteomes" id="UP000183656"/>
    </source>
</evidence>
<proteinExistence type="predicted"/>
<name>A0A1I7KVM8_9BURK</name>
<dbReference type="Proteomes" id="UP000183656">
    <property type="component" value="Unassembled WGS sequence"/>
</dbReference>
<dbReference type="AlphaFoldDB" id="A0A1I7KVM8"/>
<protein>
    <submittedName>
        <fullName evidence="1">Uncharacterized protein</fullName>
    </submittedName>
</protein>
<sequence>MHLGLARAQLLPRSDGYRRFTGSPIDALVYLVGLSCQIPIRLALRTIIHRRVAALPQRWPACRG</sequence>
<feature type="non-terminal residue" evidence="1">
    <location>
        <position position="64"/>
    </location>
</feature>
<gene>
    <name evidence="1" type="ORF">SAMN04489707_10791</name>
</gene>